<evidence type="ECO:0008006" key="3">
    <source>
        <dbReference type="Google" id="ProtNLM"/>
    </source>
</evidence>
<dbReference type="OrthoDB" id="797432at2"/>
<dbReference type="KEGG" id="mgin:FRZ54_02265"/>
<dbReference type="RefSeq" id="WP_147030032.1">
    <property type="nucleotide sequence ID" value="NZ_CP042436.1"/>
</dbReference>
<name>A0A5B8URV7_9SPHI</name>
<sequence length="101" mass="11446">MKKGTRHIISSWVIMICFVAGQWAVYAHYHRSYRTTAAITHHTTVSENCQLCDAMHHNSMTIDTQPYFAHLTATKHYFTPVHYDFVSIALILAAGRAPPVS</sequence>
<dbReference type="Proteomes" id="UP000321479">
    <property type="component" value="Chromosome"/>
</dbReference>
<dbReference type="EMBL" id="CP042436">
    <property type="protein sequence ID" value="QEC61455.1"/>
    <property type="molecule type" value="Genomic_DNA"/>
</dbReference>
<reference evidence="1 2" key="1">
    <citation type="journal article" date="2017" name="Curr. Microbiol.">
        <title>Mucilaginibacter ginsenosidivorans sp. nov., Isolated from Soil of Ginseng Field.</title>
        <authorList>
            <person name="Kim M.M."/>
            <person name="Siddiqi M.Z."/>
            <person name="Im W.T."/>
        </authorList>
    </citation>
    <scope>NUCLEOTIDE SEQUENCE [LARGE SCALE GENOMIC DNA]</scope>
    <source>
        <strain evidence="1 2">Gsoil 3017</strain>
    </source>
</reference>
<proteinExistence type="predicted"/>
<evidence type="ECO:0000313" key="1">
    <source>
        <dbReference type="EMBL" id="QEC61455.1"/>
    </source>
</evidence>
<keyword evidence="2" id="KW-1185">Reference proteome</keyword>
<protein>
    <recommendedName>
        <fullName evidence="3">DUF2946 domain-containing protein</fullName>
    </recommendedName>
</protein>
<organism evidence="1 2">
    <name type="scientific">Mucilaginibacter ginsenosidivorans</name>
    <dbReference type="NCBI Taxonomy" id="398053"/>
    <lineage>
        <taxon>Bacteria</taxon>
        <taxon>Pseudomonadati</taxon>
        <taxon>Bacteroidota</taxon>
        <taxon>Sphingobacteriia</taxon>
        <taxon>Sphingobacteriales</taxon>
        <taxon>Sphingobacteriaceae</taxon>
        <taxon>Mucilaginibacter</taxon>
    </lineage>
</organism>
<accession>A0A5B8URV7</accession>
<evidence type="ECO:0000313" key="2">
    <source>
        <dbReference type="Proteomes" id="UP000321479"/>
    </source>
</evidence>
<dbReference type="AlphaFoldDB" id="A0A5B8URV7"/>
<gene>
    <name evidence="1" type="ORF">FRZ54_02265</name>
</gene>